<keyword evidence="2" id="KW-1185">Reference proteome</keyword>
<dbReference type="Proteomes" id="UP001239111">
    <property type="component" value="Chromosome 1"/>
</dbReference>
<proteinExistence type="predicted"/>
<protein>
    <submittedName>
        <fullName evidence="1">Uncharacterized protein</fullName>
    </submittedName>
</protein>
<organism evidence="1 2">
    <name type="scientific">Eretmocerus hayati</name>
    <dbReference type="NCBI Taxonomy" id="131215"/>
    <lineage>
        <taxon>Eukaryota</taxon>
        <taxon>Metazoa</taxon>
        <taxon>Ecdysozoa</taxon>
        <taxon>Arthropoda</taxon>
        <taxon>Hexapoda</taxon>
        <taxon>Insecta</taxon>
        <taxon>Pterygota</taxon>
        <taxon>Neoptera</taxon>
        <taxon>Endopterygota</taxon>
        <taxon>Hymenoptera</taxon>
        <taxon>Apocrita</taxon>
        <taxon>Proctotrupomorpha</taxon>
        <taxon>Chalcidoidea</taxon>
        <taxon>Aphelinidae</taxon>
        <taxon>Aphelininae</taxon>
        <taxon>Eretmocerus</taxon>
    </lineage>
</organism>
<accession>A0ACC2PL24</accession>
<name>A0ACC2PL24_9HYME</name>
<sequence>MQTCFSNTMKRPRLDSLNDELPHQKAVFHSTTLKEASTIRLEISLSESIKNGYPEFNYSELLQSVQEKHKVHKLVHSETSGDKVVEEVLDISRYYQSKCKNHKRNETCDSSRFGTNNALEDDSDDQDENMPREMENGKFFIRTKSCKQKIKVALSENKFKNSNNKRKINGLQRNDTKTRKVVEKTCKASTKKVKATAK</sequence>
<gene>
    <name evidence="1" type="ORF">QAD02_019902</name>
</gene>
<evidence type="ECO:0000313" key="1">
    <source>
        <dbReference type="EMBL" id="KAJ8684110.1"/>
    </source>
</evidence>
<comment type="caution">
    <text evidence="1">The sequence shown here is derived from an EMBL/GenBank/DDBJ whole genome shotgun (WGS) entry which is preliminary data.</text>
</comment>
<evidence type="ECO:0000313" key="2">
    <source>
        <dbReference type="Proteomes" id="UP001239111"/>
    </source>
</evidence>
<reference evidence="1" key="1">
    <citation type="submission" date="2023-04" db="EMBL/GenBank/DDBJ databases">
        <title>A chromosome-level genome assembly of the parasitoid wasp Eretmocerus hayati.</title>
        <authorList>
            <person name="Zhong Y."/>
            <person name="Liu S."/>
            <person name="Liu Y."/>
        </authorList>
    </citation>
    <scope>NUCLEOTIDE SEQUENCE</scope>
    <source>
        <strain evidence="1">ZJU_SS_LIU_2023</strain>
    </source>
</reference>
<dbReference type="EMBL" id="CM056741">
    <property type="protein sequence ID" value="KAJ8684110.1"/>
    <property type="molecule type" value="Genomic_DNA"/>
</dbReference>